<feature type="domain" description="DUF7330" evidence="2">
    <location>
        <begin position="374"/>
        <end position="504"/>
    </location>
</feature>
<reference evidence="3" key="1">
    <citation type="submission" date="2014-09" db="EMBL/GenBank/DDBJ databases">
        <title>Genome sequence of the luminous mushroom Mycena chlorophos for searching fungal bioluminescence genes.</title>
        <authorList>
            <person name="Tanaka Y."/>
            <person name="Kasuga D."/>
            <person name="Oba Y."/>
            <person name="Hase S."/>
            <person name="Sato K."/>
            <person name="Oba Y."/>
            <person name="Sakakibara Y."/>
        </authorList>
    </citation>
    <scope>NUCLEOTIDE SEQUENCE</scope>
</reference>
<dbReference type="EMBL" id="DF849320">
    <property type="protein sequence ID" value="GAT56650.1"/>
    <property type="molecule type" value="Genomic_DNA"/>
</dbReference>
<gene>
    <name evidence="3" type="ORF">MCHLO_13278</name>
</gene>
<dbReference type="Proteomes" id="UP000815677">
    <property type="component" value="Unassembled WGS sequence"/>
</dbReference>
<organism evidence="3 4">
    <name type="scientific">Mycena chlorophos</name>
    <name type="common">Agaric fungus</name>
    <name type="synonym">Agaricus chlorophos</name>
    <dbReference type="NCBI Taxonomy" id="658473"/>
    <lineage>
        <taxon>Eukaryota</taxon>
        <taxon>Fungi</taxon>
        <taxon>Dikarya</taxon>
        <taxon>Basidiomycota</taxon>
        <taxon>Agaricomycotina</taxon>
        <taxon>Agaricomycetes</taxon>
        <taxon>Agaricomycetidae</taxon>
        <taxon>Agaricales</taxon>
        <taxon>Marasmiineae</taxon>
        <taxon>Mycenaceae</taxon>
        <taxon>Mycena</taxon>
    </lineage>
</organism>
<feature type="region of interest" description="Disordered" evidence="1">
    <location>
        <begin position="502"/>
        <end position="524"/>
    </location>
</feature>
<keyword evidence="4" id="KW-1185">Reference proteome</keyword>
<evidence type="ECO:0000259" key="2">
    <source>
        <dbReference type="Pfam" id="PF24016"/>
    </source>
</evidence>
<dbReference type="InterPro" id="IPR055754">
    <property type="entry name" value="DUF7330"/>
</dbReference>
<dbReference type="Pfam" id="PF24016">
    <property type="entry name" value="DUF7330"/>
    <property type="match status" value="1"/>
</dbReference>
<name>A0ABQ0M033_MYCCL</name>
<protein>
    <recommendedName>
        <fullName evidence="2">DUF7330 domain-containing protein</fullName>
    </recommendedName>
</protein>
<accession>A0ABQ0M033</accession>
<feature type="compositionally biased region" description="Basic and acidic residues" evidence="1">
    <location>
        <begin position="506"/>
        <end position="518"/>
    </location>
</feature>
<evidence type="ECO:0000256" key="1">
    <source>
        <dbReference type="SAM" id="MobiDB-lite"/>
    </source>
</evidence>
<sequence>MVPMGHAFRPGPSPGCGLRRATRRVAERHRVVSQDIRLVKNPVSQSAAKRIHSYRVFNCDARHAKGGGILTERWSVRPPRPYNEKAALYTDVEDQPGPIPTYVTHEELAAALADQHKRHKKQKRRRAGRFFKVLGLIVLAHWAGHKYFGKERRDAYLQMQSDHDWPVPTGAQIESCTAWTDVDSPDLGGDTEYPYSATATFSLPAGSAALFLATRSDVHGRHDKHRGLFSAGKVDYVVGDSEDVTVDIVAEYWHPEHLDATKACLLSRVDAEGDGVGILTKFHGDLRDHHHRSTEVRLGVTVAFPSSTDIKSFESDLEVYSQVFDAAVSDIHFGKLSLKSALAGVVAEDLTVDNASIHTSLGSVKLATLSSTHASITTSMGRVEGTYNVTDSLRIHTANSGIAVNVNVLSSPSSEPATVLLTTSNAAIEANVSLASTKDDTPGSYDVSARTANGHIDLPILALPLEATLVASATTSLAKVHVSLPATYEGTLEGSTTLSSVDLSIDGDREDPKGEGRQRQGGVEQVTRGLVKGKVGWSEDGFGRGRIEARSSLGAIYIKA</sequence>
<evidence type="ECO:0000313" key="3">
    <source>
        <dbReference type="EMBL" id="GAT56650.1"/>
    </source>
</evidence>
<evidence type="ECO:0000313" key="4">
    <source>
        <dbReference type="Proteomes" id="UP000815677"/>
    </source>
</evidence>
<proteinExistence type="predicted"/>